<dbReference type="STRING" id="1643428.GCA_001442855_01411"/>
<feature type="domain" description="Cyclic nucleotide-binding" evidence="1">
    <location>
        <begin position="15"/>
        <end position="84"/>
    </location>
</feature>
<gene>
    <name evidence="2" type="ORF">JGI1_01440</name>
</gene>
<dbReference type="Pfam" id="PF00027">
    <property type="entry name" value="cNMP_binding"/>
    <property type="match status" value="1"/>
</dbReference>
<dbReference type="SMART" id="SM00100">
    <property type="entry name" value="cNMP"/>
    <property type="match status" value="1"/>
</dbReference>
<dbReference type="InterPro" id="IPR050397">
    <property type="entry name" value="Env_Response_Regulators"/>
</dbReference>
<dbReference type="GO" id="GO:0005829">
    <property type="term" value="C:cytosol"/>
    <property type="evidence" value="ECO:0007669"/>
    <property type="project" value="TreeGrafter"/>
</dbReference>
<accession>A0A0S4N7W3</accession>
<sequence length="155" mass="17848">MSIETLERLLVEHPFFKGLGEEYLSLVVGCARNAFFKAGDFIFREGEEANEFYIIRDGKVSLEIVSPGREPIVIQTLESGEVLGWSWLVPPYYWHFDARAIEPTRVVAFDGKCLRNKCEEDPKLGYELLKRLVPIIEQRLQATRIQLLDLYGTHS</sequence>
<dbReference type="Proteomes" id="UP000320623">
    <property type="component" value="Unassembled WGS sequence"/>
</dbReference>
<dbReference type="InterPro" id="IPR018490">
    <property type="entry name" value="cNMP-bd_dom_sf"/>
</dbReference>
<name>A0A0S4N7W3_9BACT</name>
<evidence type="ECO:0000259" key="1">
    <source>
        <dbReference type="PROSITE" id="PS50042"/>
    </source>
</evidence>
<organism evidence="2 3">
    <name type="scientific">Candidatus Thermokryptus mobilis</name>
    <dbReference type="NCBI Taxonomy" id="1643428"/>
    <lineage>
        <taxon>Bacteria</taxon>
        <taxon>Pseudomonadati</taxon>
        <taxon>Candidatus Kryptoniota</taxon>
        <taxon>Candidatus Thermokryptus</taxon>
    </lineage>
</organism>
<dbReference type="Gene3D" id="2.60.120.10">
    <property type="entry name" value="Jelly Rolls"/>
    <property type="match status" value="1"/>
</dbReference>
<dbReference type="EMBL" id="FAOO01000009">
    <property type="protein sequence ID" value="CUU06193.1"/>
    <property type="molecule type" value="Genomic_DNA"/>
</dbReference>
<dbReference type="PANTHER" id="PTHR24567">
    <property type="entry name" value="CRP FAMILY TRANSCRIPTIONAL REGULATORY PROTEIN"/>
    <property type="match status" value="1"/>
</dbReference>
<dbReference type="RefSeq" id="WP_235894712.1">
    <property type="nucleotide sequence ID" value="NZ_FAOO01000009.1"/>
</dbReference>
<evidence type="ECO:0000313" key="3">
    <source>
        <dbReference type="Proteomes" id="UP000320623"/>
    </source>
</evidence>
<dbReference type="CDD" id="cd00038">
    <property type="entry name" value="CAP_ED"/>
    <property type="match status" value="1"/>
</dbReference>
<proteinExistence type="predicted"/>
<protein>
    <submittedName>
        <fullName evidence="2">Cyclic nucleotide-binding domain-containing protein</fullName>
    </submittedName>
</protein>
<dbReference type="GO" id="GO:0003700">
    <property type="term" value="F:DNA-binding transcription factor activity"/>
    <property type="evidence" value="ECO:0007669"/>
    <property type="project" value="TreeGrafter"/>
</dbReference>
<dbReference type="SUPFAM" id="SSF51206">
    <property type="entry name" value="cAMP-binding domain-like"/>
    <property type="match status" value="1"/>
</dbReference>
<reference evidence="3" key="1">
    <citation type="submission" date="2015-11" db="EMBL/GenBank/DDBJ databases">
        <authorList>
            <person name="Varghese N."/>
        </authorList>
    </citation>
    <scope>NUCLEOTIDE SEQUENCE [LARGE SCALE GENOMIC DNA]</scope>
</reference>
<dbReference type="InterPro" id="IPR000595">
    <property type="entry name" value="cNMP-bd_dom"/>
</dbReference>
<keyword evidence="3" id="KW-1185">Reference proteome</keyword>
<dbReference type="InterPro" id="IPR014710">
    <property type="entry name" value="RmlC-like_jellyroll"/>
</dbReference>
<dbReference type="PANTHER" id="PTHR24567:SF74">
    <property type="entry name" value="HTH-TYPE TRANSCRIPTIONAL REGULATOR ARCR"/>
    <property type="match status" value="1"/>
</dbReference>
<evidence type="ECO:0000313" key="2">
    <source>
        <dbReference type="EMBL" id="CUU06193.1"/>
    </source>
</evidence>
<dbReference type="PROSITE" id="PS50042">
    <property type="entry name" value="CNMP_BINDING_3"/>
    <property type="match status" value="1"/>
</dbReference>
<dbReference type="AlphaFoldDB" id="A0A0S4N7W3"/>